<proteinExistence type="predicted"/>
<evidence type="ECO:0000256" key="1">
    <source>
        <dbReference type="ARBA" id="ARBA00004123"/>
    </source>
</evidence>
<organism evidence="10 11">
    <name type="scientific">Flemingia macrophylla</name>
    <dbReference type="NCBI Taxonomy" id="520843"/>
    <lineage>
        <taxon>Eukaryota</taxon>
        <taxon>Viridiplantae</taxon>
        <taxon>Streptophyta</taxon>
        <taxon>Embryophyta</taxon>
        <taxon>Tracheophyta</taxon>
        <taxon>Spermatophyta</taxon>
        <taxon>Magnoliopsida</taxon>
        <taxon>eudicotyledons</taxon>
        <taxon>Gunneridae</taxon>
        <taxon>Pentapetalae</taxon>
        <taxon>rosids</taxon>
        <taxon>fabids</taxon>
        <taxon>Fabales</taxon>
        <taxon>Fabaceae</taxon>
        <taxon>Papilionoideae</taxon>
        <taxon>50 kb inversion clade</taxon>
        <taxon>NPAAA clade</taxon>
        <taxon>indigoferoid/millettioid clade</taxon>
        <taxon>Phaseoleae</taxon>
        <taxon>Flemingia</taxon>
    </lineage>
</organism>
<evidence type="ECO:0000256" key="4">
    <source>
        <dbReference type="ARBA" id="ARBA00022833"/>
    </source>
</evidence>
<dbReference type="Pfam" id="PF13912">
    <property type="entry name" value="zf-C2H2_6"/>
    <property type="match status" value="1"/>
</dbReference>
<dbReference type="PANTHER" id="PTHR45801">
    <property type="entry name" value="OS07G0101800 PROTEIN"/>
    <property type="match status" value="1"/>
</dbReference>
<keyword evidence="6" id="KW-0804">Transcription</keyword>
<dbReference type="InterPro" id="IPR052426">
    <property type="entry name" value="Plant_dev_regulator"/>
</dbReference>
<keyword evidence="3 8" id="KW-0863">Zinc-finger</keyword>
<evidence type="ECO:0000256" key="3">
    <source>
        <dbReference type="ARBA" id="ARBA00022771"/>
    </source>
</evidence>
<evidence type="ECO:0000256" key="2">
    <source>
        <dbReference type="ARBA" id="ARBA00022723"/>
    </source>
</evidence>
<dbReference type="InterPro" id="IPR013087">
    <property type="entry name" value="Znf_C2H2_type"/>
</dbReference>
<dbReference type="Gene3D" id="3.30.160.60">
    <property type="entry name" value="Classic Zinc Finger"/>
    <property type="match status" value="1"/>
</dbReference>
<dbReference type="GO" id="GO:0008270">
    <property type="term" value="F:zinc ion binding"/>
    <property type="evidence" value="ECO:0007669"/>
    <property type="project" value="UniProtKB-KW"/>
</dbReference>
<comment type="subcellular location">
    <subcellularLocation>
        <location evidence="1">Nucleus</location>
    </subcellularLocation>
</comment>
<dbReference type="SMART" id="SM00355">
    <property type="entry name" value="ZnF_C2H2"/>
    <property type="match status" value="1"/>
</dbReference>
<evidence type="ECO:0000259" key="9">
    <source>
        <dbReference type="PROSITE" id="PS50157"/>
    </source>
</evidence>
<dbReference type="PROSITE" id="PS00028">
    <property type="entry name" value="ZINC_FINGER_C2H2_1"/>
    <property type="match status" value="1"/>
</dbReference>
<keyword evidence="2" id="KW-0479">Metal-binding</keyword>
<gene>
    <name evidence="10" type="ORF">Fmac_031062</name>
</gene>
<evidence type="ECO:0000256" key="6">
    <source>
        <dbReference type="ARBA" id="ARBA00023163"/>
    </source>
</evidence>
<dbReference type="SUPFAM" id="SSF57667">
    <property type="entry name" value="beta-beta-alpha zinc fingers"/>
    <property type="match status" value="1"/>
</dbReference>
<evidence type="ECO:0000256" key="5">
    <source>
        <dbReference type="ARBA" id="ARBA00023015"/>
    </source>
</evidence>
<evidence type="ECO:0000313" key="11">
    <source>
        <dbReference type="Proteomes" id="UP001603857"/>
    </source>
</evidence>
<evidence type="ECO:0000256" key="8">
    <source>
        <dbReference type="PROSITE-ProRule" id="PRU00042"/>
    </source>
</evidence>
<name>A0ABD1L123_9FABA</name>
<dbReference type="AlphaFoldDB" id="A0ABD1L123"/>
<accession>A0ABD1L123</accession>
<dbReference type="InterPro" id="IPR036236">
    <property type="entry name" value="Znf_C2H2_sf"/>
</dbReference>
<dbReference type="Proteomes" id="UP001603857">
    <property type="component" value="Unassembled WGS sequence"/>
</dbReference>
<protein>
    <recommendedName>
        <fullName evidence="9">C2H2-type domain-containing protein</fullName>
    </recommendedName>
</protein>
<evidence type="ECO:0000313" key="10">
    <source>
        <dbReference type="EMBL" id="KAL2317186.1"/>
    </source>
</evidence>
<evidence type="ECO:0000256" key="7">
    <source>
        <dbReference type="ARBA" id="ARBA00023242"/>
    </source>
</evidence>
<keyword evidence="5" id="KW-0805">Transcription regulation</keyword>
<comment type="caution">
    <text evidence="10">The sequence shown here is derived from an EMBL/GenBank/DDBJ whole genome shotgun (WGS) entry which is preliminary data.</text>
</comment>
<keyword evidence="7" id="KW-0539">Nucleus</keyword>
<dbReference type="GO" id="GO:0005634">
    <property type="term" value="C:nucleus"/>
    <property type="evidence" value="ECO:0007669"/>
    <property type="project" value="UniProtKB-SubCell"/>
</dbReference>
<keyword evidence="4" id="KW-0862">Zinc</keyword>
<dbReference type="PROSITE" id="PS50157">
    <property type="entry name" value="ZINC_FINGER_C2H2_2"/>
    <property type="match status" value="1"/>
</dbReference>
<keyword evidence="11" id="KW-1185">Reference proteome</keyword>
<feature type="domain" description="C2H2-type" evidence="9">
    <location>
        <begin position="50"/>
        <end position="77"/>
    </location>
</feature>
<dbReference type="PANTHER" id="PTHR45801:SF119">
    <property type="entry name" value="ZINC FINGER PROTEIN 10-LIKE"/>
    <property type="match status" value="1"/>
</dbReference>
<reference evidence="10 11" key="1">
    <citation type="submission" date="2024-08" db="EMBL/GenBank/DDBJ databases">
        <title>Insights into the chromosomal genome structure of Flemingia macrophylla.</title>
        <authorList>
            <person name="Ding Y."/>
            <person name="Zhao Y."/>
            <person name="Bi W."/>
            <person name="Wu M."/>
            <person name="Zhao G."/>
            <person name="Gong Y."/>
            <person name="Li W."/>
            <person name="Zhang P."/>
        </authorList>
    </citation>
    <scope>NUCLEOTIDE SEQUENCE [LARGE SCALE GENOMIC DNA]</scope>
    <source>
        <strain evidence="10">DYQJB</strain>
        <tissue evidence="10">Leaf</tissue>
    </source>
</reference>
<sequence>MHMKRERIILKSHLEAELAEDDKKKNYSWQEETEDAARIFAGSMWSPRSYSCTFCKREFRSAQALGGHMNIHRRDRARLKQNPTPGNNFHEPLHSINGFKSLLGSHHLYAASEISTQIDCGLGSYHSSPATTITTTRQENYGQHNCSPYCCSPSVVLGEKNILWYKFNGLGSDNYVETSLPVGLTSPLFGQKSSPTGDTASIISCKRCSKSYDKCLAFQPSEEIPLGLTHEMEDLDLELRLGKQQKVDQ</sequence>
<dbReference type="EMBL" id="JBGMDY010000011">
    <property type="protein sequence ID" value="KAL2317186.1"/>
    <property type="molecule type" value="Genomic_DNA"/>
</dbReference>